<dbReference type="Proteomes" id="UP000265618">
    <property type="component" value="Unassembled WGS sequence"/>
</dbReference>
<proteinExistence type="inferred from homology"/>
<comment type="subcellular location">
    <subcellularLocation>
        <location evidence="1">Nucleus</location>
        <location evidence="1">Nucleolus</location>
    </subcellularLocation>
</comment>
<reference evidence="11 12" key="1">
    <citation type="journal article" date="2018" name="PLoS ONE">
        <title>The draft genome of Kipferlia bialata reveals reductive genome evolution in fornicate parasites.</title>
        <authorList>
            <person name="Tanifuji G."/>
            <person name="Takabayashi S."/>
            <person name="Kume K."/>
            <person name="Takagi M."/>
            <person name="Nakayama T."/>
            <person name="Kamikawa R."/>
            <person name="Inagaki Y."/>
            <person name="Hashimoto T."/>
        </authorList>
    </citation>
    <scope>NUCLEOTIDE SEQUENCE [LARGE SCALE GENOMIC DNA]</scope>
    <source>
        <strain evidence="11">NY0173</strain>
    </source>
</reference>
<dbReference type="GO" id="GO:0005736">
    <property type="term" value="C:RNA polymerase I complex"/>
    <property type="evidence" value="ECO:0007669"/>
    <property type="project" value="TreeGrafter"/>
</dbReference>
<dbReference type="GO" id="GO:0006363">
    <property type="term" value="P:termination of RNA polymerase I transcription"/>
    <property type="evidence" value="ECO:0007669"/>
    <property type="project" value="TreeGrafter"/>
</dbReference>
<evidence type="ECO:0000256" key="1">
    <source>
        <dbReference type="ARBA" id="ARBA00004604"/>
    </source>
</evidence>
<comment type="function">
    <text evidence="7">DNA-dependent RNA polymerase catalyzes the transcription of DNA into RNA using the four ribonucleoside triphosphates as substrates.</text>
</comment>
<dbReference type="InterPro" id="IPR012164">
    <property type="entry name" value="Rpa12/Rpb9/Rpc10/TFS"/>
</dbReference>
<feature type="domain" description="TFIIS-type" evidence="10">
    <location>
        <begin position="83"/>
        <end position="123"/>
    </location>
</feature>
<dbReference type="SMART" id="SM00440">
    <property type="entry name" value="ZnF_C2C2"/>
    <property type="match status" value="1"/>
</dbReference>
<keyword evidence="2 7" id="KW-0240">DNA-directed RNA polymerase</keyword>
<evidence type="ECO:0000256" key="9">
    <source>
        <dbReference type="PIRSR" id="PIRSR005586-2"/>
    </source>
</evidence>
<dbReference type="EMBL" id="BDIP01005163">
    <property type="protein sequence ID" value="GIQ89548.1"/>
    <property type="molecule type" value="Genomic_DNA"/>
</dbReference>
<feature type="binding site" evidence="8">
    <location>
        <position position="90"/>
    </location>
    <ligand>
        <name>Zn(2+)</name>
        <dbReference type="ChEBI" id="CHEBI:29105"/>
        <label>2</label>
    </ligand>
</feature>
<dbReference type="InterPro" id="IPR034004">
    <property type="entry name" value="Zn_ribbon_RPA12_C"/>
</dbReference>
<feature type="binding site" evidence="8">
    <location>
        <position position="41"/>
    </location>
    <ligand>
        <name>Zn(2+)</name>
        <dbReference type="ChEBI" id="CHEBI:29105"/>
        <label>1</label>
    </ligand>
</feature>
<feature type="binding site" evidence="8">
    <location>
        <position position="38"/>
    </location>
    <ligand>
        <name>Zn(2+)</name>
        <dbReference type="ChEBI" id="CHEBI:29105"/>
        <label>1</label>
    </ligand>
</feature>
<keyword evidence="3 8" id="KW-0479">Metal-binding</keyword>
<keyword evidence="6 7" id="KW-0539">Nucleus</keyword>
<dbReference type="PROSITE" id="PS51133">
    <property type="entry name" value="ZF_TFIIS_2"/>
    <property type="match status" value="1"/>
</dbReference>
<dbReference type="AlphaFoldDB" id="A0A9K3GNM0"/>
<keyword evidence="5 8" id="KW-0862">Zinc</keyword>
<accession>A0A9K3GNM0</accession>
<dbReference type="GO" id="GO:0008270">
    <property type="term" value="F:zinc ion binding"/>
    <property type="evidence" value="ECO:0007669"/>
    <property type="project" value="UniProtKB-KW"/>
</dbReference>
<feature type="binding site" evidence="8">
    <location>
        <position position="25"/>
    </location>
    <ligand>
        <name>Zn(2+)</name>
        <dbReference type="ChEBI" id="CHEBI:29105"/>
        <label>1</label>
    </ligand>
</feature>
<dbReference type="Gene3D" id="2.20.25.10">
    <property type="match status" value="1"/>
</dbReference>
<evidence type="ECO:0000256" key="4">
    <source>
        <dbReference type="ARBA" id="ARBA00022771"/>
    </source>
</evidence>
<dbReference type="GO" id="GO:0003676">
    <property type="term" value="F:nucleic acid binding"/>
    <property type="evidence" value="ECO:0007669"/>
    <property type="project" value="InterPro"/>
</dbReference>
<name>A0A9K3GNM0_9EUKA</name>
<dbReference type="CDD" id="cd10507">
    <property type="entry name" value="Zn-ribbon_RPA12"/>
    <property type="match status" value="1"/>
</dbReference>
<keyword evidence="7" id="KW-0804">Transcription</keyword>
<evidence type="ECO:0000256" key="3">
    <source>
        <dbReference type="ARBA" id="ARBA00022723"/>
    </source>
</evidence>
<dbReference type="PANTHER" id="PTHR11239:SF14">
    <property type="entry name" value="DNA-DIRECTED RNA POLYMERASE I SUBUNIT RPA12"/>
    <property type="match status" value="1"/>
</dbReference>
<organism evidence="11 12">
    <name type="scientific">Kipferlia bialata</name>
    <dbReference type="NCBI Taxonomy" id="797122"/>
    <lineage>
        <taxon>Eukaryota</taxon>
        <taxon>Metamonada</taxon>
        <taxon>Carpediemonas-like organisms</taxon>
        <taxon>Kipferlia</taxon>
    </lineage>
</organism>
<feature type="binding site" evidence="8">
    <location>
        <position position="87"/>
    </location>
    <ligand>
        <name>Zn(2+)</name>
        <dbReference type="ChEBI" id="CHEBI:29105"/>
        <label>2</label>
    </ligand>
</feature>
<feature type="binding site" evidence="8">
    <location>
        <position position="22"/>
    </location>
    <ligand>
        <name>Zn(2+)</name>
        <dbReference type="ChEBI" id="CHEBI:29105"/>
        <label>1</label>
    </ligand>
</feature>
<dbReference type="InterPro" id="IPR001222">
    <property type="entry name" value="Znf_TFIIS"/>
</dbReference>
<evidence type="ECO:0000256" key="7">
    <source>
        <dbReference type="PIRNR" id="PIRNR005586"/>
    </source>
</evidence>
<keyword evidence="12" id="KW-1185">Reference proteome</keyword>
<evidence type="ECO:0000313" key="11">
    <source>
        <dbReference type="EMBL" id="GIQ89548.1"/>
    </source>
</evidence>
<comment type="caution">
    <text evidence="11">The sequence shown here is derived from an EMBL/GenBank/DDBJ whole genome shotgun (WGS) entry which is preliminary data.</text>
</comment>
<dbReference type="Pfam" id="PF01096">
    <property type="entry name" value="Zn_ribbon_TFIIS"/>
    <property type="match status" value="1"/>
</dbReference>
<feature type="binding site" evidence="8">
    <location>
        <position position="118"/>
    </location>
    <ligand>
        <name>Zn(2+)</name>
        <dbReference type="ChEBI" id="CHEBI:29105"/>
        <label>2</label>
    </ligand>
</feature>
<feature type="binding site" evidence="8">
    <location>
        <position position="115"/>
    </location>
    <ligand>
        <name>Zn(2+)</name>
        <dbReference type="ChEBI" id="CHEBI:29105"/>
        <label>2</label>
    </ligand>
</feature>
<dbReference type="PROSITE" id="PS00466">
    <property type="entry name" value="ZF_TFIIS_1"/>
    <property type="match status" value="1"/>
</dbReference>
<comment type="similarity">
    <text evidence="7">Belongs to the archaeal rpoM/eukaryotic RPA12/RPB9/RPC11 RNA polymerase family.</text>
</comment>
<evidence type="ECO:0000259" key="10">
    <source>
        <dbReference type="PROSITE" id="PS51133"/>
    </source>
</evidence>
<gene>
    <name evidence="11" type="ORF">KIPB_012047</name>
</gene>
<keyword evidence="4 9" id="KW-0863">Zinc-finger</keyword>
<feature type="zinc finger region" description="C4-type" evidence="9">
    <location>
        <begin position="22"/>
        <end position="41"/>
    </location>
</feature>
<dbReference type="PANTHER" id="PTHR11239">
    <property type="entry name" value="DNA-DIRECTED RNA POLYMERASE"/>
    <property type="match status" value="1"/>
</dbReference>
<dbReference type="OrthoDB" id="10056816at2759"/>
<protein>
    <recommendedName>
        <fullName evidence="7">DNA-directed RNA polymerase subunit</fullName>
    </recommendedName>
</protein>
<evidence type="ECO:0000256" key="8">
    <source>
        <dbReference type="PIRSR" id="PIRSR005586-1"/>
    </source>
</evidence>
<evidence type="ECO:0000313" key="12">
    <source>
        <dbReference type="Proteomes" id="UP000265618"/>
    </source>
</evidence>
<dbReference type="SUPFAM" id="SSF57783">
    <property type="entry name" value="Zinc beta-ribbon"/>
    <property type="match status" value="1"/>
</dbReference>
<evidence type="ECO:0000256" key="2">
    <source>
        <dbReference type="ARBA" id="ARBA00022478"/>
    </source>
</evidence>
<evidence type="ECO:0000256" key="5">
    <source>
        <dbReference type="ARBA" id="ARBA00022833"/>
    </source>
</evidence>
<evidence type="ECO:0000256" key="6">
    <source>
        <dbReference type="ARBA" id="ARBA00023242"/>
    </source>
</evidence>
<dbReference type="PIRSF" id="PIRSF005586">
    <property type="entry name" value="RNApol_RpoM"/>
    <property type="match status" value="1"/>
</dbReference>
<sequence>MCSVSRLAEPLPLWRPVSMKFCPSCCTLLDIDPIRLSCCLCGFAARRSELGADDSVTVTEAVIQENTATDVVIQSTVAEKAEVEEPCPRCNHDRMYFFTMQIRSADEGQTCFYECIKCHHKFMHNN</sequence>
<dbReference type="GO" id="GO:0003899">
    <property type="term" value="F:DNA-directed RNA polymerase activity"/>
    <property type="evidence" value="ECO:0007669"/>
    <property type="project" value="InterPro"/>
</dbReference>